<evidence type="ECO:0000256" key="2">
    <source>
        <dbReference type="ARBA" id="ARBA00007727"/>
    </source>
</evidence>
<proteinExistence type="inferred from homology"/>
<evidence type="ECO:0008006" key="13">
    <source>
        <dbReference type="Google" id="ProtNLM"/>
    </source>
</evidence>
<evidence type="ECO:0000259" key="10">
    <source>
        <dbReference type="Pfam" id="PF14416"/>
    </source>
</evidence>
<evidence type="ECO:0000313" key="12">
    <source>
        <dbReference type="Proteomes" id="UP000652761"/>
    </source>
</evidence>
<evidence type="ECO:0000256" key="3">
    <source>
        <dbReference type="ARBA" id="ARBA00022692"/>
    </source>
</evidence>
<evidence type="ECO:0000256" key="6">
    <source>
        <dbReference type="ARBA" id="ARBA00023034"/>
    </source>
</evidence>
<comment type="caution">
    <text evidence="11">The sequence shown here is derived from an EMBL/GenBank/DDBJ whole genome shotgun (WGS) entry which is preliminary data.</text>
</comment>
<evidence type="ECO:0000313" key="11">
    <source>
        <dbReference type="EMBL" id="MQL96182.1"/>
    </source>
</evidence>
<keyword evidence="7" id="KW-0472">Membrane</keyword>
<keyword evidence="12" id="KW-1185">Reference proteome</keyword>
<accession>A0A843VCD1</accession>
<dbReference type="PANTHER" id="PTHR32285">
    <property type="entry name" value="PROTEIN TRICHOME BIREFRINGENCE-LIKE 9-RELATED"/>
    <property type="match status" value="1"/>
</dbReference>
<evidence type="ECO:0000256" key="1">
    <source>
        <dbReference type="ARBA" id="ARBA00004323"/>
    </source>
</evidence>
<dbReference type="InterPro" id="IPR025846">
    <property type="entry name" value="TBL_N"/>
</dbReference>
<dbReference type="InterPro" id="IPR029962">
    <property type="entry name" value="TBL"/>
</dbReference>
<dbReference type="GO" id="GO:1990538">
    <property type="term" value="F:xylan O-acetyltransferase activity"/>
    <property type="evidence" value="ECO:0007669"/>
    <property type="project" value="UniProtKB-ARBA"/>
</dbReference>
<keyword evidence="5" id="KW-1133">Transmembrane helix</keyword>
<reference evidence="11" key="1">
    <citation type="submission" date="2017-07" db="EMBL/GenBank/DDBJ databases">
        <title>Taro Niue Genome Assembly and Annotation.</title>
        <authorList>
            <person name="Atibalentja N."/>
            <person name="Keating K."/>
            <person name="Fields C.J."/>
        </authorList>
    </citation>
    <scope>NUCLEOTIDE SEQUENCE</scope>
    <source>
        <strain evidence="11">Niue_2</strain>
        <tissue evidence="11">Leaf</tissue>
    </source>
</reference>
<protein>
    <recommendedName>
        <fullName evidence="13">Trichome birefringence-like N-terminal domain-containing protein</fullName>
    </recommendedName>
</protein>
<dbReference type="Pfam" id="PF13839">
    <property type="entry name" value="PC-Esterase"/>
    <property type="match status" value="1"/>
</dbReference>
<keyword evidence="8" id="KW-0732">Signal</keyword>
<feature type="signal peptide" evidence="8">
    <location>
        <begin position="1"/>
        <end position="30"/>
    </location>
</feature>
<evidence type="ECO:0000256" key="5">
    <source>
        <dbReference type="ARBA" id="ARBA00022989"/>
    </source>
</evidence>
<dbReference type="OrthoDB" id="630188at2759"/>
<dbReference type="EMBL" id="NMUH01001884">
    <property type="protein sequence ID" value="MQL96182.1"/>
    <property type="molecule type" value="Genomic_DNA"/>
</dbReference>
<dbReference type="Proteomes" id="UP000652761">
    <property type="component" value="Unassembled WGS sequence"/>
</dbReference>
<keyword evidence="3" id="KW-0812">Transmembrane</keyword>
<sequence>MGSRPRRLLGHCLLPPALFLLCLLCSAVSARTSHGGAPKRQRNVTRWKGKAIDVGGCDLFQGSWIYDDAYPLYDSSSCPFVEPEFDCQKYGRPDKLYLKYRWKPTACDLPKFKGEDLLERLRGKKMMFVGDSISLNQWESLACMLHAAVPGAKTTLDRKDPRSSLWFEDYNASVMFYRTPYLVDIVQDKIGRVLKLDSIQSGSSWLGVDLLIFNSWHWWTHRGSIQPWDYMQEGTNVYKDMDRLVAFYKGLSTWARWVDSNINSSTTRVFFQGISPTHYSGRDWGDPSARNCNGQTQPLGGSTYPGGSPPEDAVVRKVLAGMARPAYLLDVILLSQLRKDAHPSAYSGDHSGVDCSHWCVAGLPDAWNELLYAALVL</sequence>
<organism evidence="11 12">
    <name type="scientific">Colocasia esculenta</name>
    <name type="common">Wild taro</name>
    <name type="synonym">Arum esculentum</name>
    <dbReference type="NCBI Taxonomy" id="4460"/>
    <lineage>
        <taxon>Eukaryota</taxon>
        <taxon>Viridiplantae</taxon>
        <taxon>Streptophyta</taxon>
        <taxon>Embryophyta</taxon>
        <taxon>Tracheophyta</taxon>
        <taxon>Spermatophyta</taxon>
        <taxon>Magnoliopsida</taxon>
        <taxon>Liliopsida</taxon>
        <taxon>Araceae</taxon>
        <taxon>Aroideae</taxon>
        <taxon>Colocasieae</taxon>
        <taxon>Colocasia</taxon>
    </lineage>
</organism>
<comment type="subcellular location">
    <subcellularLocation>
        <location evidence="1">Golgi apparatus membrane</location>
        <topology evidence="1">Single-pass type II membrane protein</topology>
    </subcellularLocation>
</comment>
<dbReference type="AlphaFoldDB" id="A0A843VCD1"/>
<gene>
    <name evidence="11" type="ORF">Taro_028852</name>
</gene>
<dbReference type="InterPro" id="IPR026057">
    <property type="entry name" value="TBL_C"/>
</dbReference>
<evidence type="ECO:0000256" key="4">
    <source>
        <dbReference type="ARBA" id="ARBA00022968"/>
    </source>
</evidence>
<name>A0A843VCD1_COLES</name>
<feature type="domain" description="Trichome birefringence-like N-terminal" evidence="10">
    <location>
        <begin position="56"/>
        <end position="108"/>
    </location>
</feature>
<evidence type="ECO:0000256" key="7">
    <source>
        <dbReference type="ARBA" id="ARBA00023136"/>
    </source>
</evidence>
<dbReference type="GO" id="GO:0000139">
    <property type="term" value="C:Golgi membrane"/>
    <property type="evidence" value="ECO:0007669"/>
    <property type="project" value="UniProtKB-SubCell"/>
</dbReference>
<keyword evidence="6" id="KW-0333">Golgi apparatus</keyword>
<evidence type="ECO:0000259" key="9">
    <source>
        <dbReference type="Pfam" id="PF13839"/>
    </source>
</evidence>
<evidence type="ECO:0000256" key="8">
    <source>
        <dbReference type="SAM" id="SignalP"/>
    </source>
</evidence>
<feature type="chain" id="PRO_5032662822" description="Trichome birefringence-like N-terminal domain-containing protein" evidence="8">
    <location>
        <begin position="31"/>
        <end position="377"/>
    </location>
</feature>
<comment type="similarity">
    <text evidence="2">Belongs to the PC-esterase family. TBL subfamily.</text>
</comment>
<keyword evidence="4" id="KW-0735">Signal-anchor</keyword>
<dbReference type="Pfam" id="PF14416">
    <property type="entry name" value="PMR5N"/>
    <property type="match status" value="1"/>
</dbReference>
<dbReference type="PANTHER" id="PTHR32285:SF42">
    <property type="entry name" value="PROTEIN TRICHOME BIREFRINGENCE-LIKE 37"/>
    <property type="match status" value="1"/>
</dbReference>
<feature type="domain" description="Trichome birefringence-like C-terminal" evidence="9">
    <location>
        <begin position="109"/>
        <end position="373"/>
    </location>
</feature>